<protein>
    <submittedName>
        <fullName evidence="6">Similar to MFS transporter</fullName>
    </submittedName>
</protein>
<feature type="transmembrane region" description="Helical" evidence="5">
    <location>
        <begin position="372"/>
        <end position="391"/>
    </location>
</feature>
<sequence length="533" mass="58845">MAVQPYSPRESIEMEGDPLLSLVDSAFEPEQLPLTVAKKKKKPWVLFVILVFAMVSIIDIGAFLADPPKTRVFEANICLGYYQEHDPSVIGDDGTIPEKLCKLDEIQQKLAMIFGWQETFDAIPGILLAVPLGTMADRRDMDMDYGHQLTAIGYFKTLPLQWTWLSSLFFFIGGGPIVAMAIGITMLSDIVPPEKRTSIFLYLTATVLVSEMMAPILAARLMDHGDWFPLVLALAIQQAGISLAFVVPETLHMRDLPEPKDGVEEVVVVKPTGSHFTIRSQIQNFRTAIIFLRSDWTLALVVFTFMANRLGSQSLSLIVRYASKRYGWEIKKAAYLLSLRAATNLVAITVFIPLTNLVLLKKFRLPAHWADLYLARGSIILTTISFFVMGIAAYPALLVIGLLIFNLGTGYSAAMRSIAIHVVGGQSSPDVGKLMSTIAIAEAFGAMVAGPMLSQMFQWGMDLGSAWTGLPFLMSVVFFAAMTMANFLIDFKDKEVAYMEVRRDDEDVGGDVDGAERAMTSGLEDRAIRRSIS</sequence>
<dbReference type="VEuPathDB" id="FungiDB:LEMA_P008990.1"/>
<dbReference type="PANTHER" id="PTHR23507">
    <property type="entry name" value="ZGC:174356"/>
    <property type="match status" value="1"/>
</dbReference>
<proteinExistence type="predicted"/>
<dbReference type="InterPro" id="IPR036259">
    <property type="entry name" value="MFS_trans_sf"/>
</dbReference>
<feature type="transmembrane region" description="Helical" evidence="5">
    <location>
        <begin position="397"/>
        <end position="414"/>
    </location>
</feature>
<dbReference type="eggNOG" id="ENOG502QWBF">
    <property type="taxonomic scope" value="Eukaryota"/>
</dbReference>
<keyword evidence="3 5" id="KW-1133">Transmembrane helix</keyword>
<comment type="subcellular location">
    <subcellularLocation>
        <location evidence="1">Membrane</location>
        <topology evidence="1">Multi-pass membrane protein</topology>
    </subcellularLocation>
</comment>
<evidence type="ECO:0000256" key="3">
    <source>
        <dbReference type="ARBA" id="ARBA00022989"/>
    </source>
</evidence>
<dbReference type="InterPro" id="IPR011701">
    <property type="entry name" value="MFS"/>
</dbReference>
<dbReference type="Proteomes" id="UP000002668">
    <property type="component" value="Genome"/>
</dbReference>
<gene>
    <name evidence="6" type="ORF">LEMA_P008990.1</name>
</gene>
<evidence type="ECO:0000313" key="7">
    <source>
        <dbReference type="Proteomes" id="UP000002668"/>
    </source>
</evidence>
<dbReference type="AlphaFoldDB" id="E5ACB0"/>
<dbReference type="GO" id="GO:0016020">
    <property type="term" value="C:membrane"/>
    <property type="evidence" value="ECO:0007669"/>
    <property type="project" value="UniProtKB-SubCell"/>
</dbReference>
<keyword evidence="4 5" id="KW-0472">Membrane</keyword>
<feature type="transmembrane region" description="Helical" evidence="5">
    <location>
        <begin position="341"/>
        <end position="360"/>
    </location>
</feature>
<name>E5ACB0_LEPMJ</name>
<dbReference type="CDD" id="cd06174">
    <property type="entry name" value="MFS"/>
    <property type="match status" value="1"/>
</dbReference>
<evidence type="ECO:0000256" key="1">
    <source>
        <dbReference type="ARBA" id="ARBA00004141"/>
    </source>
</evidence>
<dbReference type="GO" id="GO:0022857">
    <property type="term" value="F:transmembrane transporter activity"/>
    <property type="evidence" value="ECO:0007669"/>
    <property type="project" value="InterPro"/>
</dbReference>
<feature type="transmembrane region" description="Helical" evidence="5">
    <location>
        <begin position="466"/>
        <end position="489"/>
    </location>
</feature>
<evidence type="ECO:0000313" key="6">
    <source>
        <dbReference type="EMBL" id="CBY02112.1"/>
    </source>
</evidence>
<dbReference type="HOGENOM" id="CLU_013756_2_1_1"/>
<reference evidence="7" key="1">
    <citation type="journal article" date="2011" name="Nat. Commun.">
        <title>Effector diversification within compartments of the Leptosphaeria maculans genome affected by Repeat-Induced Point mutations.</title>
        <authorList>
            <person name="Rouxel T."/>
            <person name="Grandaubert J."/>
            <person name="Hane J.K."/>
            <person name="Hoede C."/>
            <person name="van de Wouw A.P."/>
            <person name="Couloux A."/>
            <person name="Dominguez V."/>
            <person name="Anthouard V."/>
            <person name="Bally P."/>
            <person name="Bourras S."/>
            <person name="Cozijnsen A.J."/>
            <person name="Ciuffetti L.M."/>
            <person name="Degrave A."/>
            <person name="Dilmaghani A."/>
            <person name="Duret L."/>
            <person name="Fudal I."/>
            <person name="Goodwin S.B."/>
            <person name="Gout L."/>
            <person name="Glaser N."/>
            <person name="Linglin J."/>
            <person name="Kema G.H.J."/>
            <person name="Lapalu N."/>
            <person name="Lawrence C.B."/>
            <person name="May K."/>
            <person name="Meyer M."/>
            <person name="Ollivier B."/>
            <person name="Poulain J."/>
            <person name="Schoch C.L."/>
            <person name="Simon A."/>
            <person name="Spatafora J.W."/>
            <person name="Stachowiak A."/>
            <person name="Turgeon B.G."/>
            <person name="Tyler B.M."/>
            <person name="Vincent D."/>
            <person name="Weissenbach J."/>
            <person name="Amselem J."/>
            <person name="Quesneville H."/>
            <person name="Oliver R.P."/>
            <person name="Wincker P."/>
            <person name="Balesdent M.-H."/>
            <person name="Howlett B.J."/>
        </authorList>
    </citation>
    <scope>NUCLEOTIDE SEQUENCE [LARGE SCALE GENOMIC DNA]</scope>
    <source>
        <strain evidence="7">JN3 / isolate v23.1.3 / race Av1-4-5-6-7-8</strain>
    </source>
</reference>
<feature type="transmembrane region" description="Helical" evidence="5">
    <location>
        <begin position="288"/>
        <end position="307"/>
    </location>
</feature>
<feature type="transmembrane region" description="Helical" evidence="5">
    <location>
        <begin position="44"/>
        <end position="65"/>
    </location>
</feature>
<feature type="transmembrane region" description="Helical" evidence="5">
    <location>
        <begin position="199"/>
        <end position="221"/>
    </location>
</feature>
<dbReference type="STRING" id="985895.E5ACB0"/>
<dbReference type="Gene3D" id="1.20.1250.20">
    <property type="entry name" value="MFS general substrate transporter like domains"/>
    <property type="match status" value="1"/>
</dbReference>
<dbReference type="Pfam" id="PF07690">
    <property type="entry name" value="MFS_1"/>
    <property type="match status" value="1"/>
</dbReference>
<feature type="transmembrane region" description="Helical" evidence="5">
    <location>
        <begin position="434"/>
        <end position="454"/>
    </location>
</feature>
<dbReference type="SUPFAM" id="SSF103473">
    <property type="entry name" value="MFS general substrate transporter"/>
    <property type="match status" value="1"/>
</dbReference>
<accession>E5ACB0</accession>
<evidence type="ECO:0000256" key="2">
    <source>
        <dbReference type="ARBA" id="ARBA00022692"/>
    </source>
</evidence>
<dbReference type="InParanoid" id="E5ACB0"/>
<dbReference type="PANTHER" id="PTHR23507:SF1">
    <property type="entry name" value="FI18259P1-RELATED"/>
    <property type="match status" value="1"/>
</dbReference>
<keyword evidence="7" id="KW-1185">Reference proteome</keyword>
<evidence type="ECO:0000256" key="4">
    <source>
        <dbReference type="ARBA" id="ARBA00023136"/>
    </source>
</evidence>
<keyword evidence="2 5" id="KW-0812">Transmembrane</keyword>
<feature type="transmembrane region" description="Helical" evidence="5">
    <location>
        <begin position="164"/>
        <end position="187"/>
    </location>
</feature>
<dbReference type="OMA" id="FFYRFCT"/>
<dbReference type="OrthoDB" id="194139at2759"/>
<evidence type="ECO:0000256" key="5">
    <source>
        <dbReference type="SAM" id="Phobius"/>
    </source>
</evidence>
<feature type="transmembrane region" description="Helical" evidence="5">
    <location>
        <begin position="227"/>
        <end position="247"/>
    </location>
</feature>
<dbReference type="EMBL" id="FP929139">
    <property type="protein sequence ID" value="CBY02112.1"/>
    <property type="molecule type" value="Genomic_DNA"/>
</dbReference>
<organism evidence="6 7">
    <name type="scientific">Leptosphaeria maculans (strain JN3 / isolate v23.1.3 / race Av1-4-5-6-7-8)</name>
    <name type="common">Blackleg fungus</name>
    <name type="synonym">Phoma lingam</name>
    <dbReference type="NCBI Taxonomy" id="985895"/>
    <lineage>
        <taxon>Eukaryota</taxon>
        <taxon>Fungi</taxon>
        <taxon>Dikarya</taxon>
        <taxon>Ascomycota</taxon>
        <taxon>Pezizomycotina</taxon>
        <taxon>Dothideomycetes</taxon>
        <taxon>Pleosporomycetidae</taxon>
        <taxon>Pleosporales</taxon>
        <taxon>Pleosporineae</taxon>
        <taxon>Leptosphaeriaceae</taxon>
        <taxon>Plenodomus</taxon>
        <taxon>Plenodomus lingam/Leptosphaeria maculans species complex</taxon>
    </lineage>
</organism>